<dbReference type="InterPro" id="IPR029058">
    <property type="entry name" value="AB_hydrolase_fold"/>
</dbReference>
<evidence type="ECO:0000313" key="2">
    <source>
        <dbReference type="EMBL" id="SOB86701.1"/>
    </source>
</evidence>
<dbReference type="OrthoDB" id="9809549at2"/>
<dbReference type="InterPro" id="IPR053145">
    <property type="entry name" value="AB_hydrolase_Est10"/>
</dbReference>
<dbReference type="Proteomes" id="UP000219494">
    <property type="component" value="Unassembled WGS sequence"/>
</dbReference>
<keyword evidence="3" id="KW-1185">Reference proteome</keyword>
<organism evidence="2 3">
    <name type="scientific">Sphingomonas guangdongensis</name>
    <dbReference type="NCBI Taxonomy" id="1141890"/>
    <lineage>
        <taxon>Bacteria</taxon>
        <taxon>Pseudomonadati</taxon>
        <taxon>Pseudomonadota</taxon>
        <taxon>Alphaproteobacteria</taxon>
        <taxon>Sphingomonadales</taxon>
        <taxon>Sphingomonadaceae</taxon>
        <taxon>Sphingomonas</taxon>
    </lineage>
</organism>
<dbReference type="AlphaFoldDB" id="A0A285QY00"/>
<dbReference type="GO" id="GO:0052689">
    <property type="term" value="F:carboxylic ester hydrolase activity"/>
    <property type="evidence" value="ECO:0007669"/>
    <property type="project" value="TreeGrafter"/>
</dbReference>
<sequence length="306" mass="30875">MIASMVALTLAAAEPVTVPGPDGPLAGSLEAGTGTGKGPAVVIIPGSGPTDRDGNSPLGITAGSYRLLAEALAKRGATSIRIDKRGMFGSRAASADGNAATVADYAADARVWAALAAKRAGTRCAWLVGHSEGGLVALVAAQQARDLCGVVLLSAPGRRIVDVMRDQFAANPANAPILSDATRMLDAVEKGGTVTDLPPPLSTMFPLAVQSYLGRLNAYDPAALARSAVVPIVVVQGDADLQVPVADAQRLAGANPKAQLVVVPGVNHVLKRTGSDRSANLRSYADVSLPIDEGVVAAVAAGIGAR</sequence>
<dbReference type="EMBL" id="OBMI01000002">
    <property type="protein sequence ID" value="SOB86701.1"/>
    <property type="molecule type" value="Genomic_DNA"/>
</dbReference>
<dbReference type="PANTHER" id="PTHR43265">
    <property type="entry name" value="ESTERASE ESTD"/>
    <property type="match status" value="1"/>
</dbReference>
<feature type="domain" description="AB hydrolase-1" evidence="1">
    <location>
        <begin position="41"/>
        <end position="269"/>
    </location>
</feature>
<evidence type="ECO:0000313" key="3">
    <source>
        <dbReference type="Proteomes" id="UP000219494"/>
    </source>
</evidence>
<reference evidence="2 3" key="1">
    <citation type="submission" date="2017-07" db="EMBL/GenBank/DDBJ databases">
        <authorList>
            <person name="Sun Z.S."/>
            <person name="Albrecht U."/>
            <person name="Echele G."/>
            <person name="Lee C.C."/>
        </authorList>
    </citation>
    <scope>NUCLEOTIDE SEQUENCE [LARGE SCALE GENOMIC DNA]</scope>
    <source>
        <strain evidence="2 3">CGMCC 1.12672</strain>
    </source>
</reference>
<proteinExistence type="predicted"/>
<gene>
    <name evidence="2" type="ORF">SAMN06297144_1809</name>
</gene>
<accession>A0A285QY00</accession>
<protein>
    <recommendedName>
        <fullName evidence="1">AB hydrolase-1 domain-containing protein</fullName>
    </recommendedName>
</protein>
<dbReference type="SUPFAM" id="SSF53474">
    <property type="entry name" value="alpha/beta-Hydrolases"/>
    <property type="match status" value="1"/>
</dbReference>
<dbReference type="PANTHER" id="PTHR43265:SF1">
    <property type="entry name" value="ESTERASE ESTD"/>
    <property type="match status" value="1"/>
</dbReference>
<evidence type="ECO:0000259" key="1">
    <source>
        <dbReference type="Pfam" id="PF12697"/>
    </source>
</evidence>
<name>A0A285QY00_9SPHN</name>
<dbReference type="InterPro" id="IPR000073">
    <property type="entry name" value="AB_hydrolase_1"/>
</dbReference>
<dbReference type="Gene3D" id="3.40.50.1820">
    <property type="entry name" value="alpha/beta hydrolase"/>
    <property type="match status" value="1"/>
</dbReference>
<dbReference type="Pfam" id="PF12697">
    <property type="entry name" value="Abhydrolase_6"/>
    <property type="match status" value="1"/>
</dbReference>
<dbReference type="RefSeq" id="WP_097063693.1">
    <property type="nucleotide sequence ID" value="NZ_OBMI01000002.1"/>
</dbReference>